<evidence type="ECO:0000313" key="1">
    <source>
        <dbReference type="WBParaSite" id="TASK_0000525801-mRNA-1"/>
    </source>
</evidence>
<sequence length="121" mass="13820">LSRIMPDSLRSGDCSTVTFHSWKFKYCRSPHPDGLEGKWLVNMAFTKIKIDDRGQKELGRRESREVEEVETTILALCTELLQKPTSTATTAAFRNDGIRFVTQINRTEIVMLPSSTLQWTV</sequence>
<dbReference type="AlphaFoldDB" id="A0A0R3W582"/>
<name>A0A0R3W582_TAEAS</name>
<dbReference type="WBParaSite" id="TASK_0000525801-mRNA-1">
    <property type="protein sequence ID" value="TASK_0000525801-mRNA-1"/>
    <property type="gene ID" value="TASK_0000525801"/>
</dbReference>
<proteinExistence type="predicted"/>
<protein>
    <submittedName>
        <fullName evidence="1">DUF5726 domain-containing protein</fullName>
    </submittedName>
</protein>
<accession>A0A0R3W582</accession>
<reference evidence="1" key="1">
    <citation type="submission" date="2017-02" db="UniProtKB">
        <authorList>
            <consortium name="WormBaseParasite"/>
        </authorList>
    </citation>
    <scope>IDENTIFICATION</scope>
</reference>
<organism evidence="1">
    <name type="scientific">Taenia asiatica</name>
    <name type="common">Asian tapeworm</name>
    <dbReference type="NCBI Taxonomy" id="60517"/>
    <lineage>
        <taxon>Eukaryota</taxon>
        <taxon>Metazoa</taxon>
        <taxon>Spiralia</taxon>
        <taxon>Lophotrochozoa</taxon>
        <taxon>Platyhelminthes</taxon>
        <taxon>Cestoda</taxon>
        <taxon>Eucestoda</taxon>
        <taxon>Cyclophyllidea</taxon>
        <taxon>Taeniidae</taxon>
        <taxon>Taenia</taxon>
    </lineage>
</organism>